<accession>A0A2G9QEU4</accession>
<dbReference type="EMBL" id="KZ017484">
    <property type="protein sequence ID" value="PIO14138.1"/>
    <property type="molecule type" value="Genomic_DNA"/>
</dbReference>
<dbReference type="Pfam" id="PF00096">
    <property type="entry name" value="zf-C2H2"/>
    <property type="match status" value="2"/>
</dbReference>
<evidence type="ECO:0000256" key="1">
    <source>
        <dbReference type="ARBA" id="ARBA00004123"/>
    </source>
</evidence>
<dbReference type="Proteomes" id="UP000228934">
    <property type="component" value="Unassembled WGS sequence"/>
</dbReference>
<dbReference type="PANTHER" id="PTHR23234:SF10">
    <property type="entry name" value="RIKEN CDNA 6720489N17 GENE-RELATED"/>
    <property type="match status" value="1"/>
</dbReference>
<feature type="region of interest" description="Disordered" evidence="12">
    <location>
        <begin position="19"/>
        <end position="62"/>
    </location>
</feature>
<dbReference type="PANTHER" id="PTHR23234">
    <property type="entry name" value="ZNF44 PROTEIN"/>
    <property type="match status" value="1"/>
</dbReference>
<dbReference type="SUPFAM" id="SSF57667">
    <property type="entry name" value="beta-beta-alpha zinc fingers"/>
    <property type="match status" value="2"/>
</dbReference>
<evidence type="ECO:0000256" key="4">
    <source>
        <dbReference type="ARBA" id="ARBA00022737"/>
    </source>
</evidence>
<keyword evidence="5 11" id="KW-0863">Zinc-finger</keyword>
<evidence type="ECO:0000256" key="7">
    <source>
        <dbReference type="ARBA" id="ARBA00023015"/>
    </source>
</evidence>
<dbReference type="SMART" id="SM00355">
    <property type="entry name" value="ZnF_C2H2"/>
    <property type="match status" value="2"/>
</dbReference>
<keyword evidence="6" id="KW-0862">Zinc</keyword>
<gene>
    <name evidence="14" type="ORF">AB205_0170110</name>
</gene>
<dbReference type="GO" id="GO:0008270">
    <property type="term" value="F:zinc ion binding"/>
    <property type="evidence" value="ECO:0007669"/>
    <property type="project" value="UniProtKB-KW"/>
</dbReference>
<evidence type="ECO:0000256" key="3">
    <source>
        <dbReference type="ARBA" id="ARBA00022723"/>
    </source>
</evidence>
<keyword evidence="15" id="KW-1185">Reference proteome</keyword>
<feature type="non-terminal residue" evidence="14">
    <location>
        <position position="245"/>
    </location>
</feature>
<feature type="compositionally biased region" description="Polar residues" evidence="12">
    <location>
        <begin position="51"/>
        <end position="62"/>
    </location>
</feature>
<keyword evidence="10" id="KW-0539">Nucleus</keyword>
<dbReference type="AlphaFoldDB" id="A0A2G9QEU4"/>
<dbReference type="InterPro" id="IPR013087">
    <property type="entry name" value="Znf_C2H2_type"/>
</dbReference>
<evidence type="ECO:0000256" key="9">
    <source>
        <dbReference type="ARBA" id="ARBA00023163"/>
    </source>
</evidence>
<comment type="subcellular location">
    <subcellularLocation>
        <location evidence="1">Nucleus</location>
    </subcellularLocation>
</comment>
<protein>
    <recommendedName>
        <fullName evidence="13">C2H2-type domain-containing protein</fullName>
    </recommendedName>
</protein>
<feature type="domain" description="C2H2-type" evidence="13">
    <location>
        <begin position="91"/>
        <end position="118"/>
    </location>
</feature>
<comment type="similarity">
    <text evidence="2">Belongs to the krueppel C2H2-type zinc-finger protein family.</text>
</comment>
<proteinExistence type="inferred from homology"/>
<sequence length="245" mass="27084">GEDSSRTFASRLILSHVSDFEDDDTIEGSPREDPVIPYKADGSADNIERLPSSTSDTVITNNYSGDHIIDRRANSSNSERSSPRASDQFLFSCSECGECFTGLSTLLEHHQTHTGEGSFICLTCGKCFKADSEQGSTGKNNFSSSECKECLSQKPSQGQKRAHLGEKPFICAECGRCFAWQSALSRHELTHSGERRFHCLECGRNFEFRGHGQAWRPVTIAIERLPLTSWISEQPGHSGGWRGLT</sequence>
<feature type="domain" description="C2H2-type" evidence="13">
    <location>
        <begin position="169"/>
        <end position="196"/>
    </location>
</feature>
<dbReference type="PROSITE" id="PS50157">
    <property type="entry name" value="ZINC_FINGER_C2H2_2"/>
    <property type="match status" value="2"/>
</dbReference>
<dbReference type="InterPro" id="IPR050758">
    <property type="entry name" value="Znf_C2H2-type"/>
</dbReference>
<dbReference type="GO" id="GO:0003677">
    <property type="term" value="F:DNA binding"/>
    <property type="evidence" value="ECO:0007669"/>
    <property type="project" value="UniProtKB-KW"/>
</dbReference>
<dbReference type="Gene3D" id="3.30.160.60">
    <property type="entry name" value="Classic Zinc Finger"/>
    <property type="match status" value="2"/>
</dbReference>
<evidence type="ECO:0000313" key="15">
    <source>
        <dbReference type="Proteomes" id="UP000228934"/>
    </source>
</evidence>
<dbReference type="InterPro" id="IPR036236">
    <property type="entry name" value="Znf_C2H2_sf"/>
</dbReference>
<evidence type="ECO:0000313" key="14">
    <source>
        <dbReference type="EMBL" id="PIO14138.1"/>
    </source>
</evidence>
<evidence type="ECO:0000256" key="5">
    <source>
        <dbReference type="ARBA" id="ARBA00022771"/>
    </source>
</evidence>
<keyword evidence="7" id="KW-0805">Transcription regulation</keyword>
<dbReference type="PROSITE" id="PS00028">
    <property type="entry name" value="ZINC_FINGER_C2H2_1"/>
    <property type="match status" value="2"/>
</dbReference>
<keyword evidence="8" id="KW-0238">DNA-binding</keyword>
<keyword evidence="9" id="KW-0804">Transcription</keyword>
<evidence type="ECO:0000259" key="13">
    <source>
        <dbReference type="PROSITE" id="PS50157"/>
    </source>
</evidence>
<evidence type="ECO:0000256" key="10">
    <source>
        <dbReference type="ARBA" id="ARBA00023242"/>
    </source>
</evidence>
<feature type="non-terminal residue" evidence="14">
    <location>
        <position position="1"/>
    </location>
</feature>
<organism evidence="14 15">
    <name type="scientific">Aquarana catesbeiana</name>
    <name type="common">American bullfrog</name>
    <name type="synonym">Rana catesbeiana</name>
    <dbReference type="NCBI Taxonomy" id="8400"/>
    <lineage>
        <taxon>Eukaryota</taxon>
        <taxon>Metazoa</taxon>
        <taxon>Chordata</taxon>
        <taxon>Craniata</taxon>
        <taxon>Vertebrata</taxon>
        <taxon>Euteleostomi</taxon>
        <taxon>Amphibia</taxon>
        <taxon>Batrachia</taxon>
        <taxon>Anura</taxon>
        <taxon>Neobatrachia</taxon>
        <taxon>Ranoidea</taxon>
        <taxon>Ranidae</taxon>
        <taxon>Aquarana</taxon>
    </lineage>
</organism>
<reference evidence="15" key="1">
    <citation type="journal article" date="2017" name="Nat. Commun.">
        <title>The North American bullfrog draft genome provides insight into hormonal regulation of long noncoding RNA.</title>
        <authorList>
            <person name="Hammond S.A."/>
            <person name="Warren R.L."/>
            <person name="Vandervalk B.P."/>
            <person name="Kucuk E."/>
            <person name="Khan H."/>
            <person name="Gibb E.A."/>
            <person name="Pandoh P."/>
            <person name="Kirk H."/>
            <person name="Zhao Y."/>
            <person name="Jones M."/>
            <person name="Mungall A.J."/>
            <person name="Coope R."/>
            <person name="Pleasance S."/>
            <person name="Moore R.A."/>
            <person name="Holt R.A."/>
            <person name="Round J.M."/>
            <person name="Ohora S."/>
            <person name="Walle B.V."/>
            <person name="Veldhoen N."/>
            <person name="Helbing C.C."/>
            <person name="Birol I."/>
        </authorList>
    </citation>
    <scope>NUCLEOTIDE SEQUENCE [LARGE SCALE GENOMIC DNA]</scope>
</reference>
<evidence type="ECO:0000256" key="8">
    <source>
        <dbReference type="ARBA" id="ARBA00023125"/>
    </source>
</evidence>
<evidence type="ECO:0000256" key="12">
    <source>
        <dbReference type="SAM" id="MobiDB-lite"/>
    </source>
</evidence>
<dbReference type="OrthoDB" id="6359816at2759"/>
<keyword evidence="3" id="KW-0479">Metal-binding</keyword>
<keyword evidence="4" id="KW-0677">Repeat</keyword>
<evidence type="ECO:0000256" key="6">
    <source>
        <dbReference type="ARBA" id="ARBA00022833"/>
    </source>
</evidence>
<dbReference type="FunFam" id="3.30.160.60:FF:000189">
    <property type="entry name" value="zinc finger protein 133 isoform X1"/>
    <property type="match status" value="1"/>
</dbReference>
<dbReference type="GO" id="GO:0005634">
    <property type="term" value="C:nucleus"/>
    <property type="evidence" value="ECO:0007669"/>
    <property type="project" value="UniProtKB-SubCell"/>
</dbReference>
<name>A0A2G9QEU4_AQUCT</name>
<evidence type="ECO:0000256" key="2">
    <source>
        <dbReference type="ARBA" id="ARBA00006991"/>
    </source>
</evidence>
<evidence type="ECO:0000256" key="11">
    <source>
        <dbReference type="PROSITE-ProRule" id="PRU00042"/>
    </source>
</evidence>